<dbReference type="OrthoDB" id="9815778at2"/>
<accession>A0A553JDW2</accession>
<keyword evidence="2" id="KW-1185">Reference proteome</keyword>
<gene>
    <name evidence="1" type="ORF">FN961_25100</name>
</gene>
<protein>
    <recommendedName>
        <fullName evidence="3">NlpC/P60 domain-containing protein</fullName>
    </recommendedName>
</protein>
<organism evidence="1 2">
    <name type="scientific">Shewanella hanedai</name>
    <name type="common">Alteromonas hanedai</name>
    <dbReference type="NCBI Taxonomy" id="25"/>
    <lineage>
        <taxon>Bacteria</taxon>
        <taxon>Pseudomonadati</taxon>
        <taxon>Pseudomonadota</taxon>
        <taxon>Gammaproteobacteria</taxon>
        <taxon>Alteromonadales</taxon>
        <taxon>Shewanellaceae</taxon>
        <taxon>Shewanella</taxon>
    </lineage>
</organism>
<dbReference type="Gene3D" id="3.90.1720.10">
    <property type="entry name" value="endopeptidase domain like (from Nostoc punctiforme)"/>
    <property type="match status" value="1"/>
</dbReference>
<name>A0A553JDW2_SHEHA</name>
<sequence>MAMTYSSLVRYRMVPYVDGGRDITGWDCYGLARYVAQTHYHYPELSLFDTILAANKRQLTKAYRSEKSKLTRTNTAVDGCLVVCLQSSVCVHLGIVVEVSDNHQWIVLHTGEKTGGLMTPLALFVHQHQQLEFWR</sequence>
<reference evidence="2" key="1">
    <citation type="submission" date="2019-07" db="EMBL/GenBank/DDBJ databases">
        <title>Shewanella sp. YLB-08 draft genomic sequence.</title>
        <authorList>
            <person name="Yu L."/>
        </authorList>
    </citation>
    <scope>NUCLEOTIDE SEQUENCE [LARGE SCALE GENOMIC DNA]</scope>
    <source>
        <strain evidence="2">JCM 20706</strain>
    </source>
</reference>
<dbReference type="EMBL" id="VKGK01000057">
    <property type="protein sequence ID" value="TRY10636.1"/>
    <property type="molecule type" value="Genomic_DNA"/>
</dbReference>
<dbReference type="RefSeq" id="WP_144042883.1">
    <property type="nucleotide sequence ID" value="NZ_BMPL01000011.1"/>
</dbReference>
<evidence type="ECO:0000313" key="2">
    <source>
        <dbReference type="Proteomes" id="UP000318126"/>
    </source>
</evidence>
<dbReference type="Proteomes" id="UP000318126">
    <property type="component" value="Unassembled WGS sequence"/>
</dbReference>
<comment type="caution">
    <text evidence="1">The sequence shown here is derived from an EMBL/GenBank/DDBJ whole genome shotgun (WGS) entry which is preliminary data.</text>
</comment>
<evidence type="ECO:0000313" key="1">
    <source>
        <dbReference type="EMBL" id="TRY10636.1"/>
    </source>
</evidence>
<proteinExistence type="predicted"/>
<evidence type="ECO:0008006" key="3">
    <source>
        <dbReference type="Google" id="ProtNLM"/>
    </source>
</evidence>
<dbReference type="AlphaFoldDB" id="A0A553JDW2"/>